<evidence type="ECO:0000313" key="1">
    <source>
        <dbReference type="EMBL" id="MBC3880727.1"/>
    </source>
</evidence>
<sequence length="258" mass="29130">MFKTIRVSILLLILALVATSTYRSRTKSVEWQFTLPINIYPINGDGSAAADKYIRQLNVEEFRPIEEFIQREKDSYGKQASAGVEIRLKSSLAEAPPAPPPEQNALDVMWWSLKFRWWAYRHAKIVGPDPQVRLFVLYFDPKNKSVHHSTALQQGLIGRVNVFADAELSQTNNVIIAHEFLHTLGASDKYDLATDQPQFPDGYAEPDRSPLLPQRFAEIMGGRIVISQSDAVIPKSLKLVTIGQKTAREINFLPKAKE</sequence>
<dbReference type="Proteomes" id="UP000627446">
    <property type="component" value="Unassembled WGS sequence"/>
</dbReference>
<reference evidence="1" key="1">
    <citation type="submission" date="2020-08" db="EMBL/GenBank/DDBJ databases">
        <title>Novel species isolated from subtropical streams in China.</title>
        <authorList>
            <person name="Lu H."/>
        </authorList>
    </citation>
    <scope>NUCLEOTIDE SEQUENCE</scope>
    <source>
        <strain evidence="1">LX22W</strain>
    </source>
</reference>
<protein>
    <submittedName>
        <fullName evidence="1">Uncharacterized protein</fullName>
    </submittedName>
</protein>
<dbReference type="EMBL" id="JACOFZ010000001">
    <property type="protein sequence ID" value="MBC3880727.1"/>
    <property type="molecule type" value="Genomic_DNA"/>
</dbReference>
<accession>A0A923KSY1</accession>
<evidence type="ECO:0000313" key="2">
    <source>
        <dbReference type="Proteomes" id="UP000627446"/>
    </source>
</evidence>
<name>A0A923KSY1_9BURK</name>
<dbReference type="AlphaFoldDB" id="A0A923KSY1"/>
<comment type="caution">
    <text evidence="1">The sequence shown here is derived from an EMBL/GenBank/DDBJ whole genome shotgun (WGS) entry which is preliminary data.</text>
</comment>
<gene>
    <name evidence="1" type="ORF">H8K36_05025</name>
</gene>
<organism evidence="1 2">
    <name type="scientific">Undibacterium nitidum</name>
    <dbReference type="NCBI Taxonomy" id="2762298"/>
    <lineage>
        <taxon>Bacteria</taxon>
        <taxon>Pseudomonadati</taxon>
        <taxon>Pseudomonadota</taxon>
        <taxon>Betaproteobacteria</taxon>
        <taxon>Burkholderiales</taxon>
        <taxon>Oxalobacteraceae</taxon>
        <taxon>Undibacterium</taxon>
    </lineage>
</organism>
<keyword evidence="2" id="KW-1185">Reference proteome</keyword>
<dbReference type="RefSeq" id="WP_186914792.1">
    <property type="nucleotide sequence ID" value="NZ_JACOFZ010000001.1"/>
</dbReference>
<proteinExistence type="predicted"/>